<dbReference type="InterPro" id="IPR036291">
    <property type="entry name" value="NAD(P)-bd_dom_sf"/>
</dbReference>
<dbReference type="InterPro" id="IPR051265">
    <property type="entry name" value="HIBADH-related_NP60_sf"/>
</dbReference>
<feature type="compositionally biased region" description="Low complexity" evidence="6">
    <location>
        <begin position="121"/>
        <end position="134"/>
    </location>
</feature>
<accession>A0A6J2YU90</accession>
<dbReference type="OrthoDB" id="21615at2759"/>
<dbReference type="GO" id="GO:0050661">
    <property type="term" value="F:NADP binding"/>
    <property type="evidence" value="ECO:0007669"/>
    <property type="project" value="InterPro"/>
</dbReference>
<evidence type="ECO:0000256" key="3">
    <source>
        <dbReference type="ARBA" id="ARBA00022454"/>
    </source>
</evidence>
<dbReference type="FunCoup" id="A0A6J2YU90">
    <property type="interactions" value="2128"/>
</dbReference>
<dbReference type="PANTHER" id="PTHR43580">
    <property type="entry name" value="OXIDOREDUCTASE GLYR1-RELATED"/>
    <property type="match status" value="1"/>
</dbReference>
<organism evidence="8 9">
    <name type="scientific">Sitophilus oryzae</name>
    <name type="common">Rice weevil</name>
    <name type="synonym">Curculio oryzae</name>
    <dbReference type="NCBI Taxonomy" id="7048"/>
    <lineage>
        <taxon>Eukaryota</taxon>
        <taxon>Metazoa</taxon>
        <taxon>Ecdysozoa</taxon>
        <taxon>Arthropoda</taxon>
        <taxon>Hexapoda</taxon>
        <taxon>Insecta</taxon>
        <taxon>Pterygota</taxon>
        <taxon>Neoptera</taxon>
        <taxon>Endopterygota</taxon>
        <taxon>Coleoptera</taxon>
        <taxon>Polyphaga</taxon>
        <taxon>Cucujiformia</taxon>
        <taxon>Curculionidae</taxon>
        <taxon>Dryophthorinae</taxon>
        <taxon>Sitophilus</taxon>
    </lineage>
</organism>
<evidence type="ECO:0000313" key="8">
    <source>
        <dbReference type="Proteomes" id="UP000504635"/>
    </source>
</evidence>
<keyword evidence="8" id="KW-1185">Reference proteome</keyword>
<protein>
    <recommendedName>
        <fullName evidence="5">Cytokine-like nuclear factor N-PAC</fullName>
    </recommendedName>
    <alternativeName>
        <fullName evidence="4">Glyoxylate reductase 1 homolog</fullName>
    </alternativeName>
</protein>
<dbReference type="SUPFAM" id="SSF51735">
    <property type="entry name" value="NAD(P)-binding Rossmann-fold domains"/>
    <property type="match status" value="1"/>
</dbReference>
<evidence type="ECO:0000313" key="9">
    <source>
        <dbReference type="RefSeq" id="XP_030766746.1"/>
    </source>
</evidence>
<dbReference type="GO" id="GO:0000785">
    <property type="term" value="C:chromatin"/>
    <property type="evidence" value="ECO:0007669"/>
    <property type="project" value="TreeGrafter"/>
</dbReference>
<dbReference type="PROSITE" id="PS50812">
    <property type="entry name" value="PWWP"/>
    <property type="match status" value="1"/>
</dbReference>
<evidence type="ECO:0000256" key="6">
    <source>
        <dbReference type="SAM" id="MobiDB-lite"/>
    </source>
</evidence>
<dbReference type="Pfam" id="PF00855">
    <property type="entry name" value="PWWP"/>
    <property type="match status" value="1"/>
</dbReference>
<dbReference type="SUPFAM" id="SSF63748">
    <property type="entry name" value="Tudor/PWWP/MBT"/>
    <property type="match status" value="1"/>
</dbReference>
<dbReference type="CDD" id="cd05162">
    <property type="entry name" value="PWWP"/>
    <property type="match status" value="1"/>
</dbReference>
<dbReference type="InterPro" id="IPR000313">
    <property type="entry name" value="PWWP_dom"/>
</dbReference>
<name>A0A6J2YU90_SITOR</name>
<evidence type="ECO:0000256" key="2">
    <source>
        <dbReference type="ARBA" id="ARBA00007598"/>
    </source>
</evidence>
<dbReference type="AlphaFoldDB" id="A0A6J2YU90"/>
<sequence>MDSDSIFKVDNVVWARMKSYPPWPARIVEDSKDARRRNQVRVCFFGKTVSFGSVPRRDVFDFDSHKNEFATCKRPDFKIALKLAEEYIKGNRENAESEGDTSLTNIAEDESTSDTPKQTVEKTSSSSEVAVASARGKSKRKASDAFENGNKRSKSMGFSIGDDINGGASRIEMLNRSAVLERPDSPTVDFASTSELLESKDILPSQKKFGFLGLGIMGQRIVKNLIQSGHHVNVWSRNPEKSKLMKEQADAMSKGTLEIHIAPCDVMKHSDIVFSCSFDPTSAKHNVFGNCAVTKEGNDILGGKGYVEMTGIDSQTSQEICDEITSKGGRYLEAQLQGSRDEAEEGSLVVLTAGDRSLFIDCQSCFKAMGKTSLYLGEVGVATKVYLILQLMRGIALVGLAEGLVLADRCGISAKDIVEIFNMTGLACPYLKNKANIIINKDFKKVEHSIQNMQKDIKLALGLSDEFMQPLMMASAANEVYKHSRKLGYDEHDCACIYMKARY</sequence>
<dbReference type="PANTHER" id="PTHR43580:SF2">
    <property type="entry name" value="CYTOKINE-LIKE NUCLEAR FACTOR N-PAC"/>
    <property type="match status" value="1"/>
</dbReference>
<evidence type="ECO:0000259" key="7">
    <source>
        <dbReference type="PROSITE" id="PS50812"/>
    </source>
</evidence>
<dbReference type="RefSeq" id="XP_030766746.1">
    <property type="nucleotide sequence ID" value="XM_030910886.1"/>
</dbReference>
<dbReference type="GO" id="GO:0051287">
    <property type="term" value="F:NAD binding"/>
    <property type="evidence" value="ECO:0007669"/>
    <property type="project" value="InterPro"/>
</dbReference>
<evidence type="ECO:0000256" key="5">
    <source>
        <dbReference type="ARBA" id="ARBA00034140"/>
    </source>
</evidence>
<dbReference type="GO" id="GO:0003677">
    <property type="term" value="F:DNA binding"/>
    <property type="evidence" value="ECO:0007669"/>
    <property type="project" value="TreeGrafter"/>
</dbReference>
<dbReference type="Gene3D" id="3.40.50.720">
    <property type="entry name" value="NAD(P)-binding Rossmann-like Domain"/>
    <property type="match status" value="1"/>
</dbReference>
<dbReference type="InterPro" id="IPR008927">
    <property type="entry name" value="6-PGluconate_DH-like_C_sf"/>
</dbReference>
<dbReference type="Pfam" id="PF14833">
    <property type="entry name" value="NAD_binding_11"/>
    <property type="match status" value="1"/>
</dbReference>
<feature type="region of interest" description="Disordered" evidence="6">
    <location>
        <begin position="92"/>
        <end position="161"/>
    </location>
</feature>
<dbReference type="Gene3D" id="2.30.30.140">
    <property type="match status" value="1"/>
</dbReference>
<dbReference type="InterPro" id="IPR013328">
    <property type="entry name" value="6PGD_dom2"/>
</dbReference>
<dbReference type="Gene3D" id="1.10.1040.10">
    <property type="entry name" value="N-(1-d-carboxylethyl)-l-norvaline Dehydrogenase, domain 2"/>
    <property type="match status" value="1"/>
</dbReference>
<dbReference type="InParanoid" id="A0A6J2YU90"/>
<dbReference type="Pfam" id="PF03446">
    <property type="entry name" value="NAD_binding_2"/>
    <property type="match status" value="1"/>
</dbReference>
<gene>
    <name evidence="9" type="primary">LOC115890608</name>
</gene>
<dbReference type="GO" id="GO:0031491">
    <property type="term" value="F:nucleosome binding"/>
    <property type="evidence" value="ECO:0007669"/>
    <property type="project" value="TreeGrafter"/>
</dbReference>
<dbReference type="GO" id="GO:0140673">
    <property type="term" value="P:transcription elongation-coupled chromatin remodeling"/>
    <property type="evidence" value="ECO:0007669"/>
    <property type="project" value="TreeGrafter"/>
</dbReference>
<evidence type="ECO:0000256" key="4">
    <source>
        <dbReference type="ARBA" id="ARBA00030287"/>
    </source>
</evidence>
<evidence type="ECO:0000256" key="1">
    <source>
        <dbReference type="ARBA" id="ARBA00004286"/>
    </source>
</evidence>
<dbReference type="InterPro" id="IPR029154">
    <property type="entry name" value="HIBADH-like_NADP-bd"/>
</dbReference>
<dbReference type="KEGG" id="soy:115890608"/>
<comment type="similarity">
    <text evidence="2">Belongs to the HIBADH-related family. NP60 subfamily.</text>
</comment>
<proteinExistence type="inferred from homology"/>
<dbReference type="Proteomes" id="UP000504635">
    <property type="component" value="Unplaced"/>
</dbReference>
<reference evidence="9" key="1">
    <citation type="submission" date="2025-08" db="UniProtKB">
        <authorList>
            <consortium name="RefSeq"/>
        </authorList>
    </citation>
    <scope>IDENTIFICATION</scope>
    <source>
        <tissue evidence="9">Gonads</tissue>
    </source>
</reference>
<comment type="subcellular location">
    <subcellularLocation>
        <location evidence="1">Chromosome</location>
    </subcellularLocation>
</comment>
<keyword evidence="3" id="KW-0158">Chromosome</keyword>
<dbReference type="GeneID" id="115890608"/>
<dbReference type="SMART" id="SM00293">
    <property type="entry name" value="PWWP"/>
    <property type="match status" value="1"/>
</dbReference>
<dbReference type="SUPFAM" id="SSF48179">
    <property type="entry name" value="6-phosphogluconate dehydrogenase C-terminal domain-like"/>
    <property type="match status" value="1"/>
</dbReference>
<dbReference type="InterPro" id="IPR006115">
    <property type="entry name" value="6PGDH_NADP-bd"/>
</dbReference>
<feature type="domain" description="PWWP" evidence="7">
    <location>
        <begin position="9"/>
        <end position="65"/>
    </location>
</feature>